<gene>
    <name evidence="5" type="primary">yqhO</name>
    <name evidence="5" type="ORF">NCTC4824_01742</name>
</gene>
<dbReference type="CDD" id="cd07207">
    <property type="entry name" value="Pat_ExoU_VipD_like"/>
    <property type="match status" value="1"/>
</dbReference>
<evidence type="ECO:0000259" key="4">
    <source>
        <dbReference type="PROSITE" id="PS51635"/>
    </source>
</evidence>
<reference evidence="5 6" key="1">
    <citation type="submission" date="2018-06" db="EMBL/GenBank/DDBJ databases">
        <authorList>
            <consortium name="Pathogen Informatics"/>
            <person name="Doyle S."/>
        </authorList>
    </citation>
    <scope>NUCLEOTIDE SEQUENCE [LARGE SCALE GENOMIC DNA]</scope>
    <source>
        <strain evidence="5 6">NCTC4824</strain>
    </source>
</reference>
<evidence type="ECO:0000256" key="1">
    <source>
        <dbReference type="ARBA" id="ARBA00023098"/>
    </source>
</evidence>
<keyword evidence="1 2" id="KW-0443">Lipid metabolism</keyword>
<keyword evidence="3" id="KW-0472">Membrane</keyword>
<dbReference type="PANTHER" id="PTHR46394">
    <property type="entry name" value="ANNEXIN"/>
    <property type="match status" value="1"/>
</dbReference>
<dbReference type="SUPFAM" id="SSF52151">
    <property type="entry name" value="FabD/lysophospholipase-like"/>
    <property type="match status" value="1"/>
</dbReference>
<dbReference type="KEGG" id="blen:NCTC4824_01742"/>
<feature type="short sequence motif" description="GXSXG" evidence="2">
    <location>
        <begin position="36"/>
        <end position="40"/>
    </location>
</feature>
<feature type="active site" description="Nucleophile" evidence="2">
    <location>
        <position position="38"/>
    </location>
</feature>
<evidence type="ECO:0000313" key="6">
    <source>
        <dbReference type="Proteomes" id="UP000249134"/>
    </source>
</evidence>
<proteinExistence type="predicted"/>
<feature type="transmembrane region" description="Helical" evidence="3">
    <location>
        <begin position="30"/>
        <end position="51"/>
    </location>
</feature>
<dbReference type="RefSeq" id="WP_066137467.1">
    <property type="nucleotide sequence ID" value="NZ_CBCSGM010000001.1"/>
</dbReference>
<dbReference type="Pfam" id="PF01734">
    <property type="entry name" value="Patatin"/>
    <property type="match status" value="1"/>
</dbReference>
<keyword evidence="3" id="KW-1133">Transmembrane helix</keyword>
<dbReference type="Gene3D" id="3.40.1090.10">
    <property type="entry name" value="Cytosolic phospholipase A2 catalytic domain"/>
    <property type="match status" value="2"/>
</dbReference>
<name>A0A2X4VW07_LEDLE</name>
<evidence type="ECO:0000256" key="2">
    <source>
        <dbReference type="PROSITE-ProRule" id="PRU01161"/>
    </source>
</evidence>
<accession>A0A2X4VW07</accession>
<dbReference type="InterPro" id="IPR002641">
    <property type="entry name" value="PNPLA_dom"/>
</dbReference>
<sequence>MEIDGVFSGGGIKGFAIIGAYEVLESKGFVFNRLAGTSAGAIMAAFIAAGYTSKEMMELMKETEIKEFLDFRRTLLPFPLAKWLLVYWRMGLYRGNALEEWIGKKLAIKGIYTFSDLPKDKLRVIASDLSTGSLLVLPDDLDTYGIPKETFPVARAIRMSSGLPFFFEPIKLRSLSGTNIIVDGGLLSNFPIWLFENEKQQRTRPIIGIKLSYKQEEQPKKEIKNALHLFERLFSTMKEAHDARYISRKHEKDIIFIPMEEGVTTEFSLTEEKKEALMERGRTRAKLFLKKWTY</sequence>
<evidence type="ECO:0000256" key="3">
    <source>
        <dbReference type="SAM" id="Phobius"/>
    </source>
</evidence>
<feature type="active site" description="Proton acceptor" evidence="2">
    <location>
        <position position="183"/>
    </location>
</feature>
<keyword evidence="2" id="KW-0442">Lipid degradation</keyword>
<dbReference type="PANTHER" id="PTHR46394:SF1">
    <property type="entry name" value="PNPLA DOMAIN-CONTAINING PROTEIN"/>
    <property type="match status" value="1"/>
</dbReference>
<dbReference type="AlphaFoldDB" id="A0A2X4VW07"/>
<dbReference type="InterPro" id="IPR052580">
    <property type="entry name" value="Lipid_Hydrolase"/>
</dbReference>
<keyword evidence="3" id="KW-0812">Transmembrane</keyword>
<organism evidence="5 6">
    <name type="scientific">Lederbergia lenta</name>
    <name type="common">Bacillus lentus</name>
    <dbReference type="NCBI Taxonomy" id="1467"/>
    <lineage>
        <taxon>Bacteria</taxon>
        <taxon>Bacillati</taxon>
        <taxon>Bacillota</taxon>
        <taxon>Bacilli</taxon>
        <taxon>Bacillales</taxon>
        <taxon>Bacillaceae</taxon>
        <taxon>Lederbergia</taxon>
    </lineage>
</organism>
<keyword evidence="6" id="KW-1185">Reference proteome</keyword>
<dbReference type="GO" id="GO:0016787">
    <property type="term" value="F:hydrolase activity"/>
    <property type="evidence" value="ECO:0007669"/>
    <property type="project" value="UniProtKB-UniRule"/>
</dbReference>
<feature type="short sequence motif" description="DGA/G" evidence="2">
    <location>
        <begin position="183"/>
        <end position="185"/>
    </location>
</feature>
<keyword evidence="2" id="KW-0378">Hydrolase</keyword>
<dbReference type="PROSITE" id="PS51635">
    <property type="entry name" value="PNPLA"/>
    <property type="match status" value="1"/>
</dbReference>
<dbReference type="GO" id="GO:0016042">
    <property type="term" value="P:lipid catabolic process"/>
    <property type="evidence" value="ECO:0007669"/>
    <property type="project" value="UniProtKB-UniRule"/>
</dbReference>
<protein>
    <submittedName>
        <fullName evidence="5">Patatin</fullName>
    </submittedName>
</protein>
<evidence type="ECO:0000313" key="5">
    <source>
        <dbReference type="EMBL" id="SQI56206.1"/>
    </source>
</evidence>
<dbReference type="STRING" id="1348624.GCA_001591545_00821"/>
<dbReference type="InterPro" id="IPR016035">
    <property type="entry name" value="Acyl_Trfase/lysoPLipase"/>
</dbReference>
<feature type="short sequence motif" description="GXGXXG" evidence="2">
    <location>
        <begin position="9"/>
        <end position="14"/>
    </location>
</feature>
<feature type="domain" description="PNPLA" evidence="4">
    <location>
        <begin position="5"/>
        <end position="196"/>
    </location>
</feature>
<dbReference type="EMBL" id="LS483476">
    <property type="protein sequence ID" value="SQI56206.1"/>
    <property type="molecule type" value="Genomic_DNA"/>
</dbReference>
<dbReference type="Proteomes" id="UP000249134">
    <property type="component" value="Chromosome 1"/>
</dbReference>